<protein>
    <submittedName>
        <fullName evidence="1">Uncharacterized protein</fullName>
    </submittedName>
</protein>
<proteinExistence type="predicted"/>
<evidence type="ECO:0000313" key="1">
    <source>
        <dbReference type="EMBL" id="MBX02679.1"/>
    </source>
</evidence>
<sequence length="56" mass="6879">MLTTKHFHHSLPQLLQPLYFRPSFGLCFFPVCLQQPYKNLNKHRNHWEDSRQLEKQ</sequence>
<dbReference type="AlphaFoldDB" id="A0A2P2KAE2"/>
<organism evidence="1">
    <name type="scientific">Rhizophora mucronata</name>
    <name type="common">Asiatic mangrove</name>
    <dbReference type="NCBI Taxonomy" id="61149"/>
    <lineage>
        <taxon>Eukaryota</taxon>
        <taxon>Viridiplantae</taxon>
        <taxon>Streptophyta</taxon>
        <taxon>Embryophyta</taxon>
        <taxon>Tracheophyta</taxon>
        <taxon>Spermatophyta</taxon>
        <taxon>Magnoliopsida</taxon>
        <taxon>eudicotyledons</taxon>
        <taxon>Gunneridae</taxon>
        <taxon>Pentapetalae</taxon>
        <taxon>rosids</taxon>
        <taxon>fabids</taxon>
        <taxon>Malpighiales</taxon>
        <taxon>Rhizophoraceae</taxon>
        <taxon>Rhizophora</taxon>
    </lineage>
</organism>
<accession>A0A2P2KAE2</accession>
<dbReference type="EMBL" id="GGEC01022195">
    <property type="protein sequence ID" value="MBX02679.1"/>
    <property type="molecule type" value="Transcribed_RNA"/>
</dbReference>
<reference evidence="1" key="1">
    <citation type="submission" date="2018-02" db="EMBL/GenBank/DDBJ databases">
        <title>Rhizophora mucronata_Transcriptome.</title>
        <authorList>
            <person name="Meera S.P."/>
            <person name="Sreeshan A."/>
            <person name="Augustine A."/>
        </authorList>
    </citation>
    <scope>NUCLEOTIDE SEQUENCE</scope>
    <source>
        <tissue evidence="1">Leaf</tissue>
    </source>
</reference>
<name>A0A2P2KAE2_RHIMU</name>